<sequence length="267" mass="30655">MVIKLEGLDSLKVFLNHPKKEIALLDSLFKTSFFKPMNKGEIDKSKSQWNNFSYYLDFRAIQPITHFQLGTNHIEGVCFYMSGIDQFDHLIKRLIQLKIDYHIEKLPLIGKGLIFSLQEGINYWVGIQTDPDYQSLNGVKGPVVLRLAYCRDFVAALQDLFEIAVLEETNNHYLLSFNSEVSHADLLLISDLQGPQFDSGGLESAELVYTIRPDQSMDQIHQFLNEKSVHHNYTVGSIGEEKITLRLGHISMRLIESRGYSLQRKMD</sequence>
<proteinExistence type="predicted"/>
<gene>
    <name evidence="1" type="ORF">QP433_08455</name>
</gene>
<reference evidence="1" key="1">
    <citation type="submission" date="2023-05" db="EMBL/GenBank/DDBJ databases">
        <title>Cataloging the Phylogenetic Diversity of Human Bladder Bacteria.</title>
        <authorList>
            <person name="Du J."/>
        </authorList>
    </citation>
    <scope>NUCLEOTIDE SEQUENCE</scope>
    <source>
        <strain evidence="1">UMB1231</strain>
    </source>
</reference>
<dbReference type="RefSeq" id="WP_070608390.1">
    <property type="nucleotide sequence ID" value="NZ_JASOOE010000020.1"/>
</dbReference>
<evidence type="ECO:0000313" key="2">
    <source>
        <dbReference type="Proteomes" id="UP001229251"/>
    </source>
</evidence>
<dbReference type="EMBL" id="JASOOE010000020">
    <property type="protein sequence ID" value="MDK7188012.1"/>
    <property type="molecule type" value="Genomic_DNA"/>
</dbReference>
<dbReference type="AlphaFoldDB" id="A0AAJ1Q6X7"/>
<accession>A0AAJ1Q6X7</accession>
<protein>
    <submittedName>
        <fullName evidence="1">Uncharacterized protein</fullName>
    </submittedName>
</protein>
<dbReference type="Proteomes" id="UP001229251">
    <property type="component" value="Unassembled WGS sequence"/>
</dbReference>
<comment type="caution">
    <text evidence="1">The sequence shown here is derived from an EMBL/GenBank/DDBJ whole genome shotgun (WGS) entry which is preliminary data.</text>
</comment>
<evidence type="ECO:0000313" key="1">
    <source>
        <dbReference type="EMBL" id="MDK7188012.1"/>
    </source>
</evidence>
<organism evidence="1 2">
    <name type="scientific">Facklamia hominis</name>
    <dbReference type="NCBI Taxonomy" id="178214"/>
    <lineage>
        <taxon>Bacteria</taxon>
        <taxon>Bacillati</taxon>
        <taxon>Bacillota</taxon>
        <taxon>Bacilli</taxon>
        <taxon>Lactobacillales</taxon>
        <taxon>Aerococcaceae</taxon>
        <taxon>Facklamia</taxon>
    </lineage>
</organism>
<name>A0AAJ1Q6X7_9LACT</name>